<dbReference type="InterPro" id="IPR001014">
    <property type="entry name" value="Ribosomal_uL23_CS"/>
</dbReference>
<keyword evidence="11" id="KW-1185">Reference proteome</keyword>
<dbReference type="InterPro" id="IPR012678">
    <property type="entry name" value="Ribosomal_uL23/eL15/eS24_sf"/>
</dbReference>
<dbReference type="InterPro" id="IPR012677">
    <property type="entry name" value="Nucleotide-bd_a/b_plait_sf"/>
</dbReference>
<dbReference type="Pfam" id="PF03939">
    <property type="entry name" value="Ribosomal_L23eN"/>
    <property type="match status" value="1"/>
</dbReference>
<name>A0A1E3PIY3_9ASCO</name>
<evidence type="ECO:0000256" key="1">
    <source>
        <dbReference type="ARBA" id="ARBA00006700"/>
    </source>
</evidence>
<dbReference type="FunFam" id="3.30.70.330:FF:000035">
    <property type="entry name" value="60S ribosomal protein L23a"/>
    <property type="match status" value="1"/>
</dbReference>
<evidence type="ECO:0000259" key="9">
    <source>
        <dbReference type="Pfam" id="PF03939"/>
    </source>
</evidence>
<keyword evidence="2" id="KW-0699">rRNA-binding</keyword>
<dbReference type="InterPro" id="IPR005633">
    <property type="entry name" value="Ribosomal_uL23_N"/>
</dbReference>
<evidence type="ECO:0000256" key="2">
    <source>
        <dbReference type="ARBA" id="ARBA00022730"/>
    </source>
</evidence>
<accession>A0A1E3PIY3</accession>
<dbReference type="PROSITE" id="PS00050">
    <property type="entry name" value="RIBOSOMAL_L23"/>
    <property type="match status" value="1"/>
</dbReference>
<dbReference type="STRING" id="857566.A0A1E3PIY3"/>
<organism evidence="10 11">
    <name type="scientific">Nadsonia fulvescens var. elongata DSM 6958</name>
    <dbReference type="NCBI Taxonomy" id="857566"/>
    <lineage>
        <taxon>Eukaryota</taxon>
        <taxon>Fungi</taxon>
        <taxon>Dikarya</taxon>
        <taxon>Ascomycota</taxon>
        <taxon>Saccharomycotina</taxon>
        <taxon>Dipodascomycetes</taxon>
        <taxon>Dipodascales</taxon>
        <taxon>Dipodascales incertae sedis</taxon>
        <taxon>Nadsonia</taxon>
    </lineage>
</organism>
<evidence type="ECO:0000256" key="8">
    <source>
        <dbReference type="RuleBase" id="RU003934"/>
    </source>
</evidence>
<evidence type="ECO:0000313" key="11">
    <source>
        <dbReference type="Proteomes" id="UP000095009"/>
    </source>
</evidence>
<dbReference type="AlphaFoldDB" id="A0A1E3PIY3"/>
<proteinExistence type="inferred from homology"/>
<dbReference type="GO" id="GO:0005840">
    <property type="term" value="C:ribosome"/>
    <property type="evidence" value="ECO:0007669"/>
    <property type="project" value="UniProtKB-KW"/>
</dbReference>
<keyword evidence="5 8" id="KW-0687">Ribonucleoprotein</keyword>
<evidence type="ECO:0000256" key="4">
    <source>
        <dbReference type="ARBA" id="ARBA00022980"/>
    </source>
</evidence>
<dbReference type="OrthoDB" id="1267328at2759"/>
<protein>
    <recommendedName>
        <fullName evidence="6">Large ribosomal subunit protein uL23</fullName>
    </recommendedName>
    <alternativeName>
        <fullName evidence="7">60S ribosomal protein L25</fullName>
    </alternativeName>
</protein>
<evidence type="ECO:0000313" key="10">
    <source>
        <dbReference type="EMBL" id="ODQ65381.1"/>
    </source>
</evidence>
<evidence type="ECO:0000256" key="5">
    <source>
        <dbReference type="ARBA" id="ARBA00023274"/>
    </source>
</evidence>
<keyword evidence="4 8" id="KW-0689">Ribosomal protein</keyword>
<comment type="similarity">
    <text evidence="1 8">Belongs to the universal ribosomal protein uL23 family.</text>
</comment>
<evidence type="ECO:0000256" key="6">
    <source>
        <dbReference type="ARBA" id="ARBA00044537"/>
    </source>
</evidence>
<dbReference type="PANTHER" id="PTHR11620">
    <property type="entry name" value="60S RIBOSOMAL PROTEIN L23A"/>
    <property type="match status" value="1"/>
</dbReference>
<evidence type="ECO:0000256" key="7">
    <source>
        <dbReference type="ARBA" id="ARBA00075004"/>
    </source>
</evidence>
<keyword evidence="3" id="KW-0694">RNA-binding</keyword>
<sequence length="145" mass="15916">MAAAQVTKKALDAKKAALKGVSSKKALKVRTSSTFRLPKTLALPRAPKYQRKAVAHASRLDEYKVVIAPVNTETAMKKIEDNNTLVFLVDIKANKYQIKQAVKTLYDVEAAKVNTLITPTGAKKAFIKLTPDFDALDVANRIGYI</sequence>
<reference evidence="10 11" key="1">
    <citation type="journal article" date="2016" name="Proc. Natl. Acad. Sci. U.S.A.">
        <title>Comparative genomics of biotechnologically important yeasts.</title>
        <authorList>
            <person name="Riley R."/>
            <person name="Haridas S."/>
            <person name="Wolfe K.H."/>
            <person name="Lopes M.R."/>
            <person name="Hittinger C.T."/>
            <person name="Goeker M."/>
            <person name="Salamov A.A."/>
            <person name="Wisecaver J.H."/>
            <person name="Long T.M."/>
            <person name="Calvey C.H."/>
            <person name="Aerts A.L."/>
            <person name="Barry K.W."/>
            <person name="Choi C."/>
            <person name="Clum A."/>
            <person name="Coughlan A.Y."/>
            <person name="Deshpande S."/>
            <person name="Douglass A.P."/>
            <person name="Hanson S.J."/>
            <person name="Klenk H.-P."/>
            <person name="LaButti K.M."/>
            <person name="Lapidus A."/>
            <person name="Lindquist E.A."/>
            <person name="Lipzen A.M."/>
            <person name="Meier-Kolthoff J.P."/>
            <person name="Ohm R.A."/>
            <person name="Otillar R.P."/>
            <person name="Pangilinan J.L."/>
            <person name="Peng Y."/>
            <person name="Rokas A."/>
            <person name="Rosa C.A."/>
            <person name="Scheuner C."/>
            <person name="Sibirny A.A."/>
            <person name="Slot J.C."/>
            <person name="Stielow J.B."/>
            <person name="Sun H."/>
            <person name="Kurtzman C.P."/>
            <person name="Blackwell M."/>
            <person name="Grigoriev I.V."/>
            <person name="Jeffries T.W."/>
        </authorList>
    </citation>
    <scope>NUCLEOTIDE SEQUENCE [LARGE SCALE GENOMIC DNA]</scope>
    <source>
        <strain evidence="10 11">DSM 6958</strain>
    </source>
</reference>
<dbReference type="InterPro" id="IPR013025">
    <property type="entry name" value="Ribosomal_uL23-like"/>
</dbReference>
<dbReference type="GO" id="GO:0003735">
    <property type="term" value="F:structural constituent of ribosome"/>
    <property type="evidence" value="ECO:0007669"/>
    <property type="project" value="InterPro"/>
</dbReference>
<evidence type="ECO:0000256" key="3">
    <source>
        <dbReference type="ARBA" id="ARBA00022884"/>
    </source>
</evidence>
<dbReference type="NCBIfam" id="NF011118">
    <property type="entry name" value="PRK14548.1"/>
    <property type="match status" value="1"/>
</dbReference>
<dbReference type="Proteomes" id="UP000095009">
    <property type="component" value="Unassembled WGS sequence"/>
</dbReference>
<feature type="domain" description="Large ribosomal subunit protein uL23 N-terminal" evidence="9">
    <location>
        <begin position="7"/>
        <end position="56"/>
    </location>
</feature>
<dbReference type="Gene3D" id="3.30.70.330">
    <property type="match status" value="1"/>
</dbReference>
<dbReference type="GO" id="GO:1990904">
    <property type="term" value="C:ribonucleoprotein complex"/>
    <property type="evidence" value="ECO:0007669"/>
    <property type="project" value="UniProtKB-KW"/>
</dbReference>
<dbReference type="GO" id="GO:0006412">
    <property type="term" value="P:translation"/>
    <property type="evidence" value="ECO:0007669"/>
    <property type="project" value="InterPro"/>
</dbReference>
<dbReference type="SUPFAM" id="SSF54189">
    <property type="entry name" value="Ribosomal proteins S24e, L23 and L15e"/>
    <property type="match status" value="1"/>
</dbReference>
<dbReference type="Pfam" id="PF00276">
    <property type="entry name" value="Ribosomal_L23"/>
    <property type="match status" value="1"/>
</dbReference>
<dbReference type="HAMAP" id="MF_01369_A">
    <property type="entry name" value="Ribosomal_uL23_A"/>
    <property type="match status" value="1"/>
</dbReference>
<dbReference type="EMBL" id="KV454410">
    <property type="protein sequence ID" value="ODQ65381.1"/>
    <property type="molecule type" value="Genomic_DNA"/>
</dbReference>
<gene>
    <name evidence="10" type="ORF">NADFUDRAFT_51975</name>
</gene>
<dbReference type="GO" id="GO:0019843">
    <property type="term" value="F:rRNA binding"/>
    <property type="evidence" value="ECO:0007669"/>
    <property type="project" value="UniProtKB-KW"/>
</dbReference>